<feature type="region of interest" description="Disordered" evidence="9">
    <location>
        <begin position="289"/>
        <end position="314"/>
    </location>
</feature>
<keyword evidence="4" id="KW-0378">Hydrolase</keyword>
<dbReference type="KEGG" id="mgl:MGL_1441"/>
<evidence type="ECO:0000256" key="3">
    <source>
        <dbReference type="ARBA" id="ARBA00022723"/>
    </source>
</evidence>
<feature type="binding site" evidence="8">
    <location>
        <position position="372"/>
    </location>
    <ligand>
        <name>Zn(2+)</name>
        <dbReference type="ChEBI" id="CHEBI:29105"/>
    </ligand>
</feature>
<dbReference type="OrthoDB" id="446759at2759"/>
<dbReference type="InterPro" id="IPR017117">
    <property type="entry name" value="Nob1_euk"/>
</dbReference>
<evidence type="ECO:0000259" key="11">
    <source>
        <dbReference type="Pfam" id="PF17146"/>
    </source>
</evidence>
<dbReference type="InterPro" id="IPR014881">
    <property type="entry name" value="NOB1_Zn-bd"/>
</dbReference>
<evidence type="ECO:0000256" key="8">
    <source>
        <dbReference type="PIRSR" id="PIRSR037125-1"/>
    </source>
</evidence>
<comment type="similarity">
    <text evidence="1 7">Belongs to the NOB1 family.</text>
</comment>
<dbReference type="PANTHER" id="PTHR12814">
    <property type="entry name" value="RNA-BINDING PROTEIN NOB1"/>
    <property type="match status" value="1"/>
</dbReference>
<protein>
    <recommendedName>
        <fullName evidence="7">20S-pre-rRNA D-site endonuclease NOB1</fullName>
    </recommendedName>
</protein>
<dbReference type="InterPro" id="IPR036283">
    <property type="entry name" value="NOB1_Zf-like_sf"/>
</dbReference>
<dbReference type="OMA" id="DYAMQNT"/>
<feature type="compositionally biased region" description="Basic and acidic residues" evidence="9">
    <location>
        <begin position="135"/>
        <end position="146"/>
    </location>
</feature>
<dbReference type="FunCoup" id="A8PXG5">
    <property type="interactions" value="354"/>
</dbReference>
<dbReference type="Gene3D" id="6.20.210.10">
    <property type="entry name" value="Nin one binding (NOB1), Zn-ribbon-like"/>
    <property type="match status" value="1"/>
</dbReference>
<organism evidence="12 13">
    <name type="scientific">Malassezia globosa (strain ATCC MYA-4612 / CBS 7966)</name>
    <name type="common">Dandruff-associated fungus</name>
    <dbReference type="NCBI Taxonomy" id="425265"/>
    <lineage>
        <taxon>Eukaryota</taxon>
        <taxon>Fungi</taxon>
        <taxon>Dikarya</taxon>
        <taxon>Basidiomycota</taxon>
        <taxon>Ustilaginomycotina</taxon>
        <taxon>Malasseziomycetes</taxon>
        <taxon>Malasseziales</taxon>
        <taxon>Malasseziaceae</taxon>
        <taxon>Malassezia</taxon>
    </lineage>
</organism>
<sequence length="520" mass="56986">MTGPSKNGHDSGSAKNPRKIQSLVLDAAPLLVQARITGLADKYYIPPSVVAELRDARARDYLHTLHTTGQIDLEVREPGAQAMKKIMDFAKQTGDYAVLSHPDLHVLALTYALEIEAHGTWRIRESVGGKTGQQLHEEKRLQEKATKKPAAVENPGTISEAGKPVLPTKCPVVPGADTPVSESADSGSSSKPLNQQHGSATSTPAHATQRSDMQSDKKPLHHHNDGFTTVTSRSHKEQDSDEDDLNNDDDDDDDNDNDENNGGEWITPENILHHKNKALGIVTEESSIDTLSAASSSTATKSRRRRRGRKGGAPARMSVACMTGDFAVQNVLLQMGLYLVSVDGARIERVKSWVLRCHACYRICKDPERKFCPSCGNATLIRTSVTTGGGSDAGMQVHLKPNFQYRNRGTIYSLPMPKPGSASGGRPSGQSQNAKTGVPILREDQLEWQRAVSQQKVQRDREERALQRALEKGHDSLTARYADPDWIPDLLTGAHTQSKGELPALGIGRKNPNERRRRRR</sequence>
<dbReference type="GO" id="GO:0004521">
    <property type="term" value="F:RNA endonuclease activity"/>
    <property type="evidence" value="ECO:0007669"/>
    <property type="project" value="UniProtKB-UniRule"/>
</dbReference>
<feature type="compositionally biased region" description="Acidic residues" evidence="9">
    <location>
        <begin position="239"/>
        <end position="261"/>
    </location>
</feature>
<evidence type="ECO:0000256" key="2">
    <source>
        <dbReference type="ARBA" id="ARBA00022722"/>
    </source>
</evidence>
<feature type="domain" description="Nin one binding (NOB1) Zn-ribbon-like" evidence="10">
    <location>
        <begin position="347"/>
        <end position="420"/>
    </location>
</feature>
<dbReference type="VEuPathDB" id="FungiDB:MGL_1441"/>
<dbReference type="GO" id="GO:0005730">
    <property type="term" value="C:nucleolus"/>
    <property type="evidence" value="ECO:0007669"/>
    <property type="project" value="UniProtKB-SubCell"/>
</dbReference>
<dbReference type="RefSeq" id="XP_001731258.1">
    <property type="nucleotide sequence ID" value="XM_001731206.1"/>
</dbReference>
<dbReference type="InterPro" id="IPR033411">
    <property type="entry name" value="Ribonuclease_PIN"/>
</dbReference>
<dbReference type="InParanoid" id="A8PXG5"/>
<feature type="compositionally biased region" description="Basic and acidic residues" evidence="9">
    <location>
        <begin position="213"/>
        <end position="225"/>
    </location>
</feature>
<dbReference type="InterPro" id="IPR039907">
    <property type="entry name" value="NOB1"/>
</dbReference>
<feature type="region of interest" description="Disordered" evidence="9">
    <location>
        <begin position="128"/>
        <end position="271"/>
    </location>
</feature>
<comment type="subcellular location">
    <subcellularLocation>
        <location evidence="7">Nucleus</location>
        <location evidence="7">Nucleolus</location>
    </subcellularLocation>
</comment>
<evidence type="ECO:0000256" key="7">
    <source>
        <dbReference type="PIRNR" id="PIRNR037125"/>
    </source>
</evidence>
<dbReference type="AlphaFoldDB" id="A8PXG5"/>
<feature type="binding site" evidence="8">
    <location>
        <position position="360"/>
    </location>
    <ligand>
        <name>Zn(2+)</name>
        <dbReference type="ChEBI" id="CHEBI:29105"/>
    </ligand>
</feature>
<evidence type="ECO:0000256" key="6">
    <source>
        <dbReference type="ARBA" id="ARBA00023242"/>
    </source>
</evidence>
<dbReference type="GeneID" id="5855565"/>
<evidence type="ECO:0000256" key="9">
    <source>
        <dbReference type="SAM" id="MobiDB-lite"/>
    </source>
</evidence>
<dbReference type="PIRSF" id="PIRSF037125">
    <property type="entry name" value="D-site_20S_pre-rRNA_nuclease"/>
    <property type="match status" value="1"/>
</dbReference>
<evidence type="ECO:0000256" key="4">
    <source>
        <dbReference type="ARBA" id="ARBA00022801"/>
    </source>
</evidence>
<dbReference type="Pfam" id="PF08772">
    <property type="entry name" value="Zn_ribbon_NOB1"/>
    <property type="match status" value="1"/>
</dbReference>
<evidence type="ECO:0000256" key="5">
    <source>
        <dbReference type="ARBA" id="ARBA00022833"/>
    </source>
</evidence>
<reference evidence="12 13" key="1">
    <citation type="journal article" date="2007" name="Proc. Natl. Acad. Sci. U.S.A.">
        <title>Dandruff-associated Malassezia genomes reveal convergent and divergent virulence traits shared with plant and human fungal pathogens.</title>
        <authorList>
            <person name="Xu J."/>
            <person name="Saunders C.W."/>
            <person name="Hu P."/>
            <person name="Grant R.A."/>
            <person name="Boekhout T."/>
            <person name="Kuramae E.E."/>
            <person name="Kronstad J.W."/>
            <person name="Deangelis Y.M."/>
            <person name="Reeder N.L."/>
            <person name="Johnstone K.R."/>
            <person name="Leland M."/>
            <person name="Fieno A.M."/>
            <person name="Begley W.M."/>
            <person name="Sun Y."/>
            <person name="Lacey M.P."/>
            <person name="Chaudhary T."/>
            <person name="Keough T."/>
            <person name="Chu L."/>
            <person name="Sears R."/>
            <person name="Yuan B."/>
            <person name="Dawson T.L.Jr."/>
        </authorList>
    </citation>
    <scope>NUCLEOTIDE SEQUENCE [LARGE SCALE GENOMIC DNA]</scope>
    <source>
        <strain evidence="13">ATCC MYA-4612 / CBS 7966</strain>
    </source>
</reference>
<dbReference type="GO" id="GO:0030688">
    <property type="term" value="C:preribosome, small subunit precursor"/>
    <property type="evidence" value="ECO:0007669"/>
    <property type="project" value="TreeGrafter"/>
</dbReference>
<gene>
    <name evidence="12" type="ORF">MGL_1441</name>
</gene>
<comment type="caution">
    <text evidence="12">The sequence shown here is derived from an EMBL/GenBank/DDBJ whole genome shotgun (WGS) entry which is preliminary data.</text>
</comment>
<feature type="binding site" evidence="8">
    <location>
        <position position="357"/>
    </location>
    <ligand>
        <name>Zn(2+)</name>
        <dbReference type="ChEBI" id="CHEBI:29105"/>
    </ligand>
</feature>
<evidence type="ECO:0000313" key="12">
    <source>
        <dbReference type="EMBL" id="EDP44044.1"/>
    </source>
</evidence>
<feature type="region of interest" description="Disordered" evidence="9">
    <location>
        <begin position="492"/>
        <end position="520"/>
    </location>
</feature>
<evidence type="ECO:0000313" key="13">
    <source>
        <dbReference type="Proteomes" id="UP000008837"/>
    </source>
</evidence>
<dbReference type="CDD" id="cd09876">
    <property type="entry name" value="PIN_Nob1-like"/>
    <property type="match status" value="1"/>
</dbReference>
<dbReference type="STRING" id="425265.A8PXG5"/>
<evidence type="ECO:0000256" key="1">
    <source>
        <dbReference type="ARBA" id="ARBA00005858"/>
    </source>
</evidence>
<dbReference type="Gene3D" id="3.40.50.1010">
    <property type="entry name" value="5'-nuclease"/>
    <property type="match status" value="1"/>
</dbReference>
<dbReference type="GO" id="GO:0005737">
    <property type="term" value="C:cytoplasm"/>
    <property type="evidence" value="ECO:0007669"/>
    <property type="project" value="UniProtKB-ARBA"/>
</dbReference>
<feature type="compositionally biased region" description="Polar residues" evidence="9">
    <location>
        <begin position="180"/>
        <end position="212"/>
    </location>
</feature>
<keyword evidence="2" id="KW-0540">Nuclease</keyword>
<comment type="function">
    <text evidence="7">Required for the synthesis of 40S ribosome subunits. Has a role in processing 20S pre-rRNA into the mature 18S rRNA, where it is required for cleavage at the 3' end of the mature 18S rRNA (D-site). Accompanies the 20S pre-rRNA from the nucleus to the cytoplasm.</text>
</comment>
<evidence type="ECO:0000259" key="10">
    <source>
        <dbReference type="Pfam" id="PF08772"/>
    </source>
</evidence>
<dbReference type="GO" id="GO:0030490">
    <property type="term" value="P:maturation of SSU-rRNA"/>
    <property type="evidence" value="ECO:0007669"/>
    <property type="project" value="TreeGrafter"/>
</dbReference>
<accession>A8PXG5</accession>
<dbReference type="SUPFAM" id="SSF144206">
    <property type="entry name" value="NOB1 zinc finger-like"/>
    <property type="match status" value="1"/>
</dbReference>
<feature type="binding site" evidence="8">
    <location>
        <position position="375"/>
    </location>
    <ligand>
        <name>Zn(2+)</name>
        <dbReference type="ChEBI" id="CHEBI:29105"/>
    </ligand>
</feature>
<dbReference type="Pfam" id="PF17146">
    <property type="entry name" value="PIN_6"/>
    <property type="match status" value="1"/>
</dbReference>
<dbReference type="EMBL" id="AAYY01000004">
    <property type="protein sequence ID" value="EDP44044.1"/>
    <property type="molecule type" value="Genomic_DNA"/>
</dbReference>
<name>A8PXG5_MALGO</name>
<dbReference type="Proteomes" id="UP000008837">
    <property type="component" value="Unassembled WGS sequence"/>
</dbReference>
<keyword evidence="3 7" id="KW-0479">Metal-binding</keyword>
<feature type="domain" description="Ribonuclease PIN" evidence="11">
    <location>
        <begin position="23"/>
        <end position="113"/>
    </location>
</feature>
<dbReference type="FunFam" id="3.40.50.1010:FF:000020">
    <property type="entry name" value="20S-pre-rRNA D-site endonuclease NOB1"/>
    <property type="match status" value="1"/>
</dbReference>
<feature type="compositionally biased region" description="Basic residues" evidence="9">
    <location>
        <begin position="301"/>
        <end position="310"/>
    </location>
</feature>
<keyword evidence="5 7" id="KW-0862">Zinc</keyword>
<keyword evidence="6 7" id="KW-0539">Nucleus</keyword>
<dbReference type="PANTHER" id="PTHR12814:SF2">
    <property type="entry name" value="RNA-BINDING PROTEIN NOB1"/>
    <property type="match status" value="1"/>
</dbReference>
<proteinExistence type="inferred from homology"/>
<keyword evidence="13" id="KW-1185">Reference proteome</keyword>
<dbReference type="GO" id="GO:0016787">
    <property type="term" value="F:hydrolase activity"/>
    <property type="evidence" value="ECO:0007669"/>
    <property type="project" value="UniProtKB-KW"/>
</dbReference>
<dbReference type="GO" id="GO:0046872">
    <property type="term" value="F:metal ion binding"/>
    <property type="evidence" value="ECO:0007669"/>
    <property type="project" value="UniProtKB-UniRule"/>
</dbReference>